<proteinExistence type="predicted"/>
<evidence type="ECO:0000256" key="5">
    <source>
        <dbReference type="ARBA" id="ARBA00023136"/>
    </source>
</evidence>
<evidence type="ECO:0000256" key="4">
    <source>
        <dbReference type="ARBA" id="ARBA00022989"/>
    </source>
</evidence>
<evidence type="ECO:0000256" key="6">
    <source>
        <dbReference type="SAM" id="Phobius"/>
    </source>
</evidence>
<dbReference type="EMBL" id="UINC01006275">
    <property type="protein sequence ID" value="SVA26556.1"/>
    <property type="molecule type" value="Genomic_DNA"/>
</dbReference>
<feature type="transmembrane region" description="Helical" evidence="6">
    <location>
        <begin position="68"/>
        <end position="90"/>
    </location>
</feature>
<evidence type="ECO:0000256" key="1">
    <source>
        <dbReference type="ARBA" id="ARBA00004651"/>
    </source>
</evidence>
<dbReference type="PANTHER" id="PTHR43370:SF2">
    <property type="entry name" value="ABC TRANSPORTER PERMEASE PROTEIN"/>
    <property type="match status" value="1"/>
</dbReference>
<dbReference type="GO" id="GO:0005886">
    <property type="term" value="C:plasma membrane"/>
    <property type="evidence" value="ECO:0007669"/>
    <property type="project" value="UniProtKB-SubCell"/>
</dbReference>
<keyword evidence="4 6" id="KW-1133">Transmembrane helix</keyword>
<dbReference type="Pfam" id="PF02653">
    <property type="entry name" value="BPD_transp_2"/>
    <property type="match status" value="1"/>
</dbReference>
<dbReference type="CDD" id="cd06580">
    <property type="entry name" value="TM_PBP1_transp_TpRbsC_like"/>
    <property type="match status" value="1"/>
</dbReference>
<reference evidence="7" key="1">
    <citation type="submission" date="2018-05" db="EMBL/GenBank/DDBJ databases">
        <authorList>
            <person name="Lanie J.A."/>
            <person name="Ng W.-L."/>
            <person name="Kazmierczak K.M."/>
            <person name="Andrzejewski T.M."/>
            <person name="Davidsen T.M."/>
            <person name="Wayne K.J."/>
            <person name="Tettelin H."/>
            <person name="Glass J.I."/>
            <person name="Rusch D."/>
            <person name="Podicherti R."/>
            <person name="Tsui H.-C.T."/>
            <person name="Winkler M.E."/>
        </authorList>
    </citation>
    <scope>NUCLEOTIDE SEQUENCE</scope>
</reference>
<feature type="transmembrane region" description="Helical" evidence="6">
    <location>
        <begin position="154"/>
        <end position="172"/>
    </location>
</feature>
<organism evidence="7">
    <name type="scientific">marine metagenome</name>
    <dbReference type="NCBI Taxonomy" id="408172"/>
    <lineage>
        <taxon>unclassified sequences</taxon>
        <taxon>metagenomes</taxon>
        <taxon>ecological metagenomes</taxon>
    </lineage>
</organism>
<sequence length="314" mass="33954">MLSDILQSGLIISILATAVRMGTILLLAALGELIVERSGVLNLSVEGMMLSGAFGGFVGAYYTNSLWLGVLSAILAGLLVSALFGLLAVILQIDQTVSGLTVNIFAAGLTFYLYRALFPNVGATNIPALKPFSEFQIPFLSDIPIIGKILFSQYALSYLAFFLMLLVAFYLYHTKSGLILRTLGENPRAVDMKGINVMRYRFLAVLFGGMMAGLAGSFITLASVGIFVADITSGRGWLAIAIVIFGDWKPVKILWASLFFGFIDALQMQLQALGVQLPFQLFLAMPYILTTVAVFLARKRSGAPLALGVHYVRE</sequence>
<feature type="transmembrane region" description="Helical" evidence="6">
    <location>
        <begin position="97"/>
        <end position="114"/>
    </location>
</feature>
<comment type="subcellular location">
    <subcellularLocation>
        <location evidence="1">Cell membrane</location>
        <topology evidence="1">Multi-pass membrane protein</topology>
    </subcellularLocation>
</comment>
<evidence type="ECO:0008006" key="8">
    <source>
        <dbReference type="Google" id="ProtNLM"/>
    </source>
</evidence>
<feature type="transmembrane region" description="Helical" evidence="6">
    <location>
        <begin position="202"/>
        <end position="220"/>
    </location>
</feature>
<keyword evidence="2" id="KW-1003">Cell membrane</keyword>
<dbReference type="GO" id="GO:0022857">
    <property type="term" value="F:transmembrane transporter activity"/>
    <property type="evidence" value="ECO:0007669"/>
    <property type="project" value="InterPro"/>
</dbReference>
<dbReference type="PANTHER" id="PTHR43370">
    <property type="entry name" value="SUGAR ABC TRANSPORTER INTEGRAL MEMBRANE PROTEIN-RELATED"/>
    <property type="match status" value="1"/>
</dbReference>
<keyword evidence="5 6" id="KW-0472">Membrane</keyword>
<dbReference type="AlphaFoldDB" id="A0A381UEB9"/>
<accession>A0A381UEB9</accession>
<feature type="transmembrane region" description="Helical" evidence="6">
    <location>
        <begin position="6"/>
        <end position="28"/>
    </location>
</feature>
<name>A0A381UEB9_9ZZZZ</name>
<evidence type="ECO:0000313" key="7">
    <source>
        <dbReference type="EMBL" id="SVA26556.1"/>
    </source>
</evidence>
<keyword evidence="3 6" id="KW-0812">Transmembrane</keyword>
<dbReference type="InterPro" id="IPR001851">
    <property type="entry name" value="ABC_transp_permease"/>
</dbReference>
<protein>
    <recommendedName>
        <fullName evidence="8">ABC transporter permease</fullName>
    </recommendedName>
</protein>
<feature type="transmembrane region" description="Helical" evidence="6">
    <location>
        <begin position="40"/>
        <end position="62"/>
    </location>
</feature>
<evidence type="ECO:0000256" key="2">
    <source>
        <dbReference type="ARBA" id="ARBA00022475"/>
    </source>
</evidence>
<evidence type="ECO:0000256" key="3">
    <source>
        <dbReference type="ARBA" id="ARBA00022692"/>
    </source>
</evidence>
<feature type="transmembrane region" description="Helical" evidence="6">
    <location>
        <begin position="279"/>
        <end position="297"/>
    </location>
</feature>
<gene>
    <name evidence="7" type="ORF">METZ01_LOCUS79410</name>
</gene>